<evidence type="ECO:0000256" key="2">
    <source>
        <dbReference type="RuleBase" id="RU003616"/>
    </source>
</evidence>
<organism evidence="4">
    <name type="scientific">Archaeoglobus fulgidus</name>
    <dbReference type="NCBI Taxonomy" id="2234"/>
    <lineage>
        <taxon>Archaea</taxon>
        <taxon>Methanobacteriati</taxon>
        <taxon>Methanobacteriota</taxon>
        <taxon>Archaeoglobi</taxon>
        <taxon>Archaeoglobales</taxon>
        <taxon>Archaeoglobaceae</taxon>
        <taxon>Archaeoglobus</taxon>
    </lineage>
</organism>
<evidence type="ECO:0000256" key="1">
    <source>
        <dbReference type="PROSITE-ProRule" id="PRU00285"/>
    </source>
</evidence>
<reference evidence="4" key="1">
    <citation type="journal article" date="2020" name="mSystems">
        <title>Genome- and Community-Level Interaction Insights into Carbon Utilization and Element Cycling Functions of Hydrothermarchaeota in Hydrothermal Sediment.</title>
        <authorList>
            <person name="Zhou Z."/>
            <person name="Liu Y."/>
            <person name="Xu W."/>
            <person name="Pan J."/>
            <person name="Luo Z.H."/>
            <person name="Li M."/>
        </authorList>
    </citation>
    <scope>NUCLEOTIDE SEQUENCE [LARGE SCALE GENOMIC DNA]</scope>
    <source>
        <strain evidence="4">SpSt-587</strain>
    </source>
</reference>
<comment type="caution">
    <text evidence="4">The sequence shown here is derived from an EMBL/GenBank/DDBJ whole genome shotgun (WGS) entry which is preliminary data.</text>
</comment>
<evidence type="ECO:0000259" key="3">
    <source>
        <dbReference type="PROSITE" id="PS01031"/>
    </source>
</evidence>
<dbReference type="PANTHER" id="PTHR11527">
    <property type="entry name" value="HEAT-SHOCK PROTEIN 20 FAMILY MEMBER"/>
    <property type="match status" value="1"/>
</dbReference>
<dbReference type="EMBL" id="DSYZ01000088">
    <property type="protein sequence ID" value="HGT82924.1"/>
    <property type="molecule type" value="Genomic_DNA"/>
</dbReference>
<dbReference type="InterPro" id="IPR008978">
    <property type="entry name" value="HSP20-like_chaperone"/>
</dbReference>
<name>A0A7J3M3T5_ARCFL</name>
<accession>A0A7J3M3T5</accession>
<sequence>MWRRGWIDPFEDLRRTVERLNRMLFEGFEPFREFRETTAVDVIDEGDKIKVLADLPGFKKEEIEVFFGGNDLVIRAESKEEEEEKGKDFIRRERRYGRVYRKVALPEGLKIESAKASYRNGVLEVEIPKEKVEKKIIPLE</sequence>
<dbReference type="Pfam" id="PF00011">
    <property type="entry name" value="HSP20"/>
    <property type="match status" value="1"/>
</dbReference>
<proteinExistence type="inferred from homology"/>
<evidence type="ECO:0000313" key="4">
    <source>
        <dbReference type="EMBL" id="HGT82924.1"/>
    </source>
</evidence>
<dbReference type="InterPro" id="IPR002068">
    <property type="entry name" value="A-crystallin/Hsp20_dom"/>
</dbReference>
<dbReference type="Gene3D" id="2.60.40.790">
    <property type="match status" value="1"/>
</dbReference>
<dbReference type="SUPFAM" id="SSF49764">
    <property type="entry name" value="HSP20-like chaperones"/>
    <property type="match status" value="1"/>
</dbReference>
<dbReference type="InterPro" id="IPR031107">
    <property type="entry name" value="Small_HSP"/>
</dbReference>
<dbReference type="AlphaFoldDB" id="A0A7J3M3T5"/>
<comment type="similarity">
    <text evidence="1 2">Belongs to the small heat shock protein (HSP20) family.</text>
</comment>
<feature type="domain" description="SHSP" evidence="3">
    <location>
        <begin position="31"/>
        <end position="140"/>
    </location>
</feature>
<dbReference type="CDD" id="cd06464">
    <property type="entry name" value="ACD_sHsps-like"/>
    <property type="match status" value="1"/>
</dbReference>
<gene>
    <name evidence="4" type="ORF">ENT52_04275</name>
</gene>
<dbReference type="PROSITE" id="PS01031">
    <property type="entry name" value="SHSP"/>
    <property type="match status" value="1"/>
</dbReference>
<protein>
    <submittedName>
        <fullName evidence="4">Hsp20/alpha crystallin family protein</fullName>
    </submittedName>
</protein>